<proteinExistence type="predicted"/>
<evidence type="ECO:0000313" key="4">
    <source>
        <dbReference type="Proteomes" id="UP000622860"/>
    </source>
</evidence>
<protein>
    <submittedName>
        <fullName evidence="3">Oxidoreductase</fullName>
    </submittedName>
</protein>
<dbReference type="AlphaFoldDB" id="A0A917M1L7"/>
<dbReference type="Pfam" id="PF01408">
    <property type="entry name" value="GFO_IDH_MocA"/>
    <property type="match status" value="1"/>
</dbReference>
<sequence>MKYGTIGTSWITDSFIKASQKTNDLTLTAVYSRSEKKARQFADTYAVDYVFTDLEQMAKSNVIDCIYIASPNSLHYEQAIFFLKHKKHVICEKPIFSNTNELNEAYKTAEENGVFLFEAIRSIHSPNFKQLKSNISKVSKVRSAILHQIRYSSKYNSYLDGDNPNIFSAEFSGGALVDMGIYPLYLAVALFGKPASVSYVAYKLESGVDGSGTLVLNYGTFTCTVICSKIVTSYIPCEIHGENGTFVFDDASKMNNLTFIDNQTSKAMSIESPDIEEDMVYEIGSFARIIETNSVEEYENLKKLSQIVLSITEEARRQNGIVYACER</sequence>
<dbReference type="InterPro" id="IPR000683">
    <property type="entry name" value="Gfo/Idh/MocA-like_OxRdtase_N"/>
</dbReference>
<name>A0A917M1L7_9BACI</name>
<dbReference type="InterPro" id="IPR055170">
    <property type="entry name" value="GFO_IDH_MocA-like_dom"/>
</dbReference>
<dbReference type="SUPFAM" id="SSF51735">
    <property type="entry name" value="NAD(P)-binding Rossmann-fold domains"/>
    <property type="match status" value="1"/>
</dbReference>
<dbReference type="PANTHER" id="PTHR43054:SF1">
    <property type="entry name" value="SCYLLO-INOSITOL 2-DEHYDROGENASE (NADP(+)) IOLU"/>
    <property type="match status" value="1"/>
</dbReference>
<feature type="domain" description="Gfo/Idh/MocA-like oxidoreductase N-terminal" evidence="1">
    <location>
        <begin position="2"/>
        <end position="117"/>
    </location>
</feature>
<dbReference type="RefSeq" id="WP_188454744.1">
    <property type="nucleotide sequence ID" value="NZ_BMFR01000004.1"/>
</dbReference>
<dbReference type="Proteomes" id="UP000622860">
    <property type="component" value="Unassembled WGS sequence"/>
</dbReference>
<evidence type="ECO:0000259" key="1">
    <source>
        <dbReference type="Pfam" id="PF01408"/>
    </source>
</evidence>
<dbReference type="EMBL" id="BMFR01000004">
    <property type="protein sequence ID" value="GGG71551.1"/>
    <property type="molecule type" value="Genomic_DNA"/>
</dbReference>
<keyword evidence="4" id="KW-1185">Reference proteome</keyword>
<dbReference type="Pfam" id="PF22725">
    <property type="entry name" value="GFO_IDH_MocA_C3"/>
    <property type="match status" value="1"/>
</dbReference>
<dbReference type="GO" id="GO:0000166">
    <property type="term" value="F:nucleotide binding"/>
    <property type="evidence" value="ECO:0007669"/>
    <property type="project" value="InterPro"/>
</dbReference>
<dbReference type="InterPro" id="IPR036291">
    <property type="entry name" value="NAD(P)-bd_dom_sf"/>
</dbReference>
<comment type="caution">
    <text evidence="3">The sequence shown here is derived from an EMBL/GenBank/DDBJ whole genome shotgun (WGS) entry which is preliminary data.</text>
</comment>
<dbReference type="PANTHER" id="PTHR43054">
    <property type="match status" value="1"/>
</dbReference>
<dbReference type="Gene3D" id="3.30.360.10">
    <property type="entry name" value="Dihydrodipicolinate Reductase, domain 2"/>
    <property type="match status" value="1"/>
</dbReference>
<gene>
    <name evidence="3" type="ORF">GCM10011398_14840</name>
</gene>
<reference evidence="3" key="1">
    <citation type="journal article" date="2014" name="Int. J. Syst. Evol. Microbiol.">
        <title>Complete genome sequence of Corynebacterium casei LMG S-19264T (=DSM 44701T), isolated from a smear-ripened cheese.</title>
        <authorList>
            <consortium name="US DOE Joint Genome Institute (JGI-PGF)"/>
            <person name="Walter F."/>
            <person name="Albersmeier A."/>
            <person name="Kalinowski J."/>
            <person name="Ruckert C."/>
        </authorList>
    </citation>
    <scope>NUCLEOTIDE SEQUENCE</scope>
    <source>
        <strain evidence="3">CGMCC 1.12754</strain>
    </source>
</reference>
<evidence type="ECO:0000313" key="3">
    <source>
        <dbReference type="EMBL" id="GGG71551.1"/>
    </source>
</evidence>
<evidence type="ECO:0000259" key="2">
    <source>
        <dbReference type="Pfam" id="PF22725"/>
    </source>
</evidence>
<feature type="domain" description="GFO/IDH/MocA-like oxidoreductase" evidence="2">
    <location>
        <begin position="154"/>
        <end position="246"/>
    </location>
</feature>
<dbReference type="Gene3D" id="3.40.50.720">
    <property type="entry name" value="NAD(P)-binding Rossmann-like Domain"/>
    <property type="match status" value="1"/>
</dbReference>
<dbReference type="SUPFAM" id="SSF55347">
    <property type="entry name" value="Glyceraldehyde-3-phosphate dehydrogenase-like, C-terminal domain"/>
    <property type="match status" value="1"/>
</dbReference>
<reference evidence="3" key="2">
    <citation type="submission" date="2020-09" db="EMBL/GenBank/DDBJ databases">
        <authorList>
            <person name="Sun Q."/>
            <person name="Zhou Y."/>
        </authorList>
    </citation>
    <scope>NUCLEOTIDE SEQUENCE</scope>
    <source>
        <strain evidence="3">CGMCC 1.12754</strain>
    </source>
</reference>
<organism evidence="3 4">
    <name type="scientific">Virgibacillus oceani</name>
    <dbReference type="NCBI Taxonomy" id="1479511"/>
    <lineage>
        <taxon>Bacteria</taxon>
        <taxon>Bacillati</taxon>
        <taxon>Bacillota</taxon>
        <taxon>Bacilli</taxon>
        <taxon>Bacillales</taxon>
        <taxon>Bacillaceae</taxon>
        <taxon>Virgibacillus</taxon>
    </lineage>
</organism>
<accession>A0A917M1L7</accession>